<keyword evidence="3" id="KW-0540">Nuclease</keyword>
<keyword evidence="3" id="KW-0255">Endonuclease</keyword>
<keyword evidence="3" id="KW-0378">Hydrolase</keyword>
<feature type="region of interest" description="Disordered" evidence="1">
    <location>
        <begin position="327"/>
        <end position="349"/>
    </location>
</feature>
<accession>A0ABS7UXA9</accession>
<dbReference type="GO" id="GO:0004519">
    <property type="term" value="F:endonuclease activity"/>
    <property type="evidence" value="ECO:0007669"/>
    <property type="project" value="UniProtKB-KW"/>
</dbReference>
<dbReference type="InterPro" id="IPR003615">
    <property type="entry name" value="HNH_nuc"/>
</dbReference>
<evidence type="ECO:0000313" key="3">
    <source>
        <dbReference type="EMBL" id="MBZ5752559.1"/>
    </source>
</evidence>
<dbReference type="Pfam" id="PF14239">
    <property type="entry name" value="RRXRR"/>
    <property type="match status" value="1"/>
</dbReference>
<dbReference type="SMART" id="SM00507">
    <property type="entry name" value="HNHc"/>
    <property type="match status" value="1"/>
</dbReference>
<evidence type="ECO:0000259" key="2">
    <source>
        <dbReference type="SMART" id="SM00507"/>
    </source>
</evidence>
<dbReference type="PANTHER" id="PTHR33877:SF2">
    <property type="entry name" value="OS07G0170200 PROTEIN"/>
    <property type="match status" value="1"/>
</dbReference>
<dbReference type="RefSeq" id="WP_224141012.1">
    <property type="nucleotide sequence ID" value="NZ_JAIQUM010000059.1"/>
</dbReference>
<dbReference type="EMBL" id="JAIQUM010000059">
    <property type="protein sequence ID" value="MBZ5752559.1"/>
    <property type="molecule type" value="Genomic_DNA"/>
</dbReference>
<proteinExistence type="predicted"/>
<dbReference type="Proteomes" id="UP001165287">
    <property type="component" value="Unassembled WGS sequence"/>
</dbReference>
<dbReference type="Pfam" id="PF01844">
    <property type="entry name" value="HNH"/>
    <property type="match status" value="1"/>
</dbReference>
<dbReference type="PANTHER" id="PTHR33877">
    <property type="entry name" value="SLL1193 PROTEIN"/>
    <property type="match status" value="1"/>
</dbReference>
<comment type="caution">
    <text evidence="3">The sequence shown here is derived from an EMBL/GenBank/DDBJ whole genome shotgun (WGS) entry which is preliminary data.</text>
</comment>
<feature type="domain" description="HNH nuclease" evidence="2">
    <location>
        <begin position="181"/>
        <end position="232"/>
    </location>
</feature>
<sequence length="422" mass="48957">MLVFVQNKHGEALMPCKPQKATKLLKSKKARMVSYKPFTIQLLFGSSGYKQPIKVGVDLGAKHTGVAVTTNDQVLAKGEIEVRQDSKSLLETRRTYRRSRRNRKCRYRKPRFDNRKRQETWLPPSIKSRLYNTFHWIDTFLSLVPYSMLTIEGGKFDIQKMINPEIQGEEYQQGQTLGYHDVRYFVFARDQYTCQVCKKKGGILNTHHIVYRSHGGSDRADNLITVCTDCHTHENHQMGAILWRWMVEGKKLPTFKEGTFMNIFRKRVFTKYPQANMTYGSVTTPRRKELGLDKTHANDAIAISGIQSIKSNEAIRFKIKQFRKKKRSLHEATARKGRKTKNVTSKRNGKNTKQVKGFYLNDQVRVYGKVGFITGFTGTSMAYIKTIDDEYIQKPNKSYKQVSLKDCELLSHNNNWQFVQNL</sequence>
<dbReference type="NCBIfam" id="NF040563">
    <property type="entry name" value="guided_IscB"/>
    <property type="match status" value="1"/>
</dbReference>
<dbReference type="InterPro" id="IPR052892">
    <property type="entry name" value="NA-targeting_endonuclease"/>
</dbReference>
<reference evidence="3" key="1">
    <citation type="submission" date="2024-05" db="EMBL/GenBank/DDBJ databases">
        <title>Metabacillus sp. nov., isolated from the rhizosphere soil of tomato plants.</title>
        <authorList>
            <person name="Ma R."/>
        </authorList>
    </citation>
    <scope>NUCLEOTIDE SEQUENCE</scope>
    <source>
        <strain evidence="3">DBTR6</strain>
    </source>
</reference>
<keyword evidence="4" id="KW-1185">Reference proteome</keyword>
<dbReference type="InterPro" id="IPR025938">
    <property type="entry name" value="RRXRR_dom"/>
</dbReference>
<name>A0ABS7UXA9_9BACI</name>
<dbReference type="Gene3D" id="1.10.30.50">
    <property type="match status" value="1"/>
</dbReference>
<dbReference type="CDD" id="cd00085">
    <property type="entry name" value="HNHc"/>
    <property type="match status" value="1"/>
</dbReference>
<evidence type="ECO:0000256" key="1">
    <source>
        <dbReference type="SAM" id="MobiDB-lite"/>
    </source>
</evidence>
<protein>
    <submittedName>
        <fullName evidence="3">HNH endonuclease</fullName>
    </submittedName>
</protein>
<dbReference type="InterPro" id="IPR002711">
    <property type="entry name" value="HNH"/>
</dbReference>
<dbReference type="InterPro" id="IPR047693">
    <property type="entry name" value="RNA-guided_IscB-like"/>
</dbReference>
<gene>
    <name evidence="3" type="ORF">K9V48_20495</name>
</gene>
<organism evidence="3 4">
    <name type="scientific">Metabacillus rhizolycopersici</name>
    <dbReference type="NCBI Taxonomy" id="2875709"/>
    <lineage>
        <taxon>Bacteria</taxon>
        <taxon>Bacillati</taxon>
        <taxon>Bacillota</taxon>
        <taxon>Bacilli</taxon>
        <taxon>Bacillales</taxon>
        <taxon>Bacillaceae</taxon>
        <taxon>Metabacillus</taxon>
    </lineage>
</organism>
<evidence type="ECO:0000313" key="4">
    <source>
        <dbReference type="Proteomes" id="UP001165287"/>
    </source>
</evidence>